<keyword evidence="1" id="KW-0328">Glycosyltransferase</keyword>
<dbReference type="EMBL" id="JAQIZZ010000006">
    <property type="protein sequence ID" value="KAJ5538611.1"/>
    <property type="molecule type" value="Genomic_DNA"/>
</dbReference>
<evidence type="ECO:0000256" key="2">
    <source>
        <dbReference type="ARBA" id="ARBA00022679"/>
    </source>
</evidence>
<reference evidence="4 5" key="1">
    <citation type="journal article" date="2023" name="IMA Fungus">
        <title>Comparative genomic study of the Penicillium genus elucidates a diverse pangenome and 15 lateral gene transfer events.</title>
        <authorList>
            <person name="Petersen C."/>
            <person name="Sorensen T."/>
            <person name="Nielsen M.R."/>
            <person name="Sondergaard T.E."/>
            <person name="Sorensen J.L."/>
            <person name="Fitzpatrick D.A."/>
            <person name="Frisvad J.C."/>
            <person name="Nielsen K.L."/>
        </authorList>
    </citation>
    <scope>NUCLEOTIDE SEQUENCE [LARGE SCALE GENOMIC DNA]</scope>
    <source>
        <strain evidence="4 5">IBT 35679</strain>
    </source>
</reference>
<organism evidence="4 5">
    <name type="scientific">Penicillium frequentans</name>
    <dbReference type="NCBI Taxonomy" id="3151616"/>
    <lineage>
        <taxon>Eukaryota</taxon>
        <taxon>Fungi</taxon>
        <taxon>Dikarya</taxon>
        <taxon>Ascomycota</taxon>
        <taxon>Pezizomycotina</taxon>
        <taxon>Eurotiomycetes</taxon>
        <taxon>Eurotiomycetidae</taxon>
        <taxon>Eurotiales</taxon>
        <taxon>Aspergillaceae</taxon>
        <taxon>Penicillium</taxon>
    </lineage>
</organism>
<dbReference type="Proteomes" id="UP001220324">
    <property type="component" value="Unassembled WGS sequence"/>
</dbReference>
<dbReference type="PANTHER" id="PTHR48043">
    <property type="entry name" value="EG:EG0003.4 PROTEIN-RELATED"/>
    <property type="match status" value="1"/>
</dbReference>
<dbReference type="PANTHER" id="PTHR48043:SF145">
    <property type="entry name" value="FI06409P-RELATED"/>
    <property type="match status" value="1"/>
</dbReference>
<comment type="caution">
    <text evidence="4">The sequence shown here is derived from an EMBL/GenBank/DDBJ whole genome shotgun (WGS) entry which is preliminary data.</text>
</comment>
<dbReference type="InterPro" id="IPR050271">
    <property type="entry name" value="UDP-glycosyltransferase"/>
</dbReference>
<evidence type="ECO:0000256" key="1">
    <source>
        <dbReference type="ARBA" id="ARBA00022676"/>
    </source>
</evidence>
<dbReference type="CDD" id="cd03784">
    <property type="entry name" value="GT1_Gtf-like"/>
    <property type="match status" value="1"/>
</dbReference>
<gene>
    <name evidence="4" type="ORF">N7494_008090</name>
</gene>
<evidence type="ECO:0000313" key="5">
    <source>
        <dbReference type="Proteomes" id="UP001220324"/>
    </source>
</evidence>
<dbReference type="GO" id="GO:0016758">
    <property type="term" value="F:hexosyltransferase activity"/>
    <property type="evidence" value="ECO:0007669"/>
    <property type="project" value="UniProtKB-ARBA"/>
</dbReference>
<dbReference type="Pfam" id="PF06722">
    <property type="entry name" value="EryCIII-like_C"/>
    <property type="match status" value="1"/>
</dbReference>
<dbReference type="SUPFAM" id="SSF53756">
    <property type="entry name" value="UDP-Glycosyltransferase/glycogen phosphorylase"/>
    <property type="match status" value="1"/>
</dbReference>
<dbReference type="InterPro" id="IPR002213">
    <property type="entry name" value="UDP_glucos_trans"/>
</dbReference>
<sequence length="468" mass="51734">MPSTRNILFFTNSELGQANVALAVAEEFLQRNDFSVHIASFSQLAPLVVELNKKTPCPKSAKFHEIDGPCMEDLAIRTNVGLIHHKPGIAGAVDGFQKVRTIMSSWTSSEYGRAYRSCVDVLNELKPAVVVVDSILHVGLNACRSVGSRFAVLWPVPLKDVVILNQPNAGFLWKYPMTGSGYPYPLPWRLILPNMYLVLRAAMAMTTRNPSSETEGLGSDPQVMSPFPLTNAYQKDSLHLTPAFREMDFPLHVPENVVGCGPIVRLHQPLLEKDPEMAAWLTKPTILTSLGSHVKPTEDVAIEMAKAIQSVLDYHADHQVLWKLRYEWKTSNAFQRVLGKFIDSGSVRIVPWIQADLIAVLETGKIAAYVHHGGANSYFEACKVGVPQVILPQWLDTYDCATRVEWLGIGVHGSRKAAPGIDAEEFSHALEKVLGDKNIHAKAAAMRDVCKTTEGRVLAHDRIADFTL</sequence>
<dbReference type="AlphaFoldDB" id="A0AAD6CWL5"/>
<dbReference type="GO" id="GO:0008194">
    <property type="term" value="F:UDP-glycosyltransferase activity"/>
    <property type="evidence" value="ECO:0007669"/>
    <property type="project" value="InterPro"/>
</dbReference>
<dbReference type="InterPro" id="IPR010610">
    <property type="entry name" value="EryCIII-like_C"/>
</dbReference>
<protein>
    <recommendedName>
        <fullName evidence="3">Erythromycin biosynthesis protein CIII-like C-terminal domain-containing protein</fullName>
    </recommendedName>
</protein>
<dbReference type="Gene3D" id="3.40.50.2000">
    <property type="entry name" value="Glycogen Phosphorylase B"/>
    <property type="match status" value="2"/>
</dbReference>
<keyword evidence="5" id="KW-1185">Reference proteome</keyword>
<keyword evidence="2" id="KW-0808">Transferase</keyword>
<feature type="domain" description="Erythromycin biosynthesis protein CIII-like C-terminal" evidence="3">
    <location>
        <begin position="346"/>
        <end position="448"/>
    </location>
</feature>
<evidence type="ECO:0000259" key="3">
    <source>
        <dbReference type="Pfam" id="PF06722"/>
    </source>
</evidence>
<accession>A0AAD6CWL5</accession>
<evidence type="ECO:0000313" key="4">
    <source>
        <dbReference type="EMBL" id="KAJ5538611.1"/>
    </source>
</evidence>
<name>A0AAD6CWL5_9EURO</name>
<proteinExistence type="predicted"/>